<dbReference type="PANTHER" id="PTHR11019:SF159">
    <property type="entry name" value="TRANSCRIPTIONAL REGULATOR-RELATED"/>
    <property type="match status" value="1"/>
</dbReference>
<keyword evidence="3" id="KW-0804">Transcription</keyword>
<evidence type="ECO:0000256" key="2">
    <source>
        <dbReference type="ARBA" id="ARBA00023125"/>
    </source>
</evidence>
<feature type="domain" description="HTH araC/xylS-type" evidence="4">
    <location>
        <begin position="161"/>
        <end position="258"/>
    </location>
</feature>
<gene>
    <name evidence="5" type="ORF">FCN80_23825</name>
</gene>
<comment type="caution">
    <text evidence="5">The sequence shown here is derived from an EMBL/GenBank/DDBJ whole genome shotgun (WGS) entry which is preliminary data.</text>
</comment>
<accession>A0ABY2SIL3</accession>
<evidence type="ECO:0000259" key="4">
    <source>
        <dbReference type="PROSITE" id="PS01124"/>
    </source>
</evidence>
<dbReference type="EMBL" id="SZPQ01000060">
    <property type="protein sequence ID" value="TKI02833.1"/>
    <property type="molecule type" value="Genomic_DNA"/>
</dbReference>
<keyword evidence="1" id="KW-0805">Transcription regulation</keyword>
<dbReference type="PANTHER" id="PTHR11019">
    <property type="entry name" value="HTH-TYPE TRANSCRIPTIONAL REGULATOR NIMR"/>
    <property type="match status" value="1"/>
</dbReference>
<dbReference type="SMART" id="SM00342">
    <property type="entry name" value="HTH_ARAC"/>
    <property type="match status" value="1"/>
</dbReference>
<dbReference type="PROSITE" id="PS00041">
    <property type="entry name" value="HTH_ARAC_FAMILY_1"/>
    <property type="match status" value="1"/>
</dbReference>
<evidence type="ECO:0000313" key="5">
    <source>
        <dbReference type="EMBL" id="TKI02833.1"/>
    </source>
</evidence>
<name>A0ABY2SIL3_9HYPH</name>
<dbReference type="Proteomes" id="UP000305202">
    <property type="component" value="Unassembled WGS sequence"/>
</dbReference>
<proteinExistence type="predicted"/>
<dbReference type="InterPro" id="IPR018062">
    <property type="entry name" value="HTH_AraC-typ_CS"/>
</dbReference>
<dbReference type="PRINTS" id="PR00032">
    <property type="entry name" value="HTHARAC"/>
</dbReference>
<dbReference type="InterPro" id="IPR020449">
    <property type="entry name" value="Tscrpt_reg_AraC-type_HTH"/>
</dbReference>
<protein>
    <submittedName>
        <fullName evidence="5">Helix-turn-helix transcriptional regulator</fullName>
    </submittedName>
</protein>
<dbReference type="CDD" id="cd06124">
    <property type="entry name" value="cupin_NimR-like_N"/>
    <property type="match status" value="1"/>
</dbReference>
<dbReference type="Pfam" id="PF12833">
    <property type="entry name" value="HTH_18"/>
    <property type="match status" value="1"/>
</dbReference>
<evidence type="ECO:0000256" key="1">
    <source>
        <dbReference type="ARBA" id="ARBA00023015"/>
    </source>
</evidence>
<dbReference type="InterPro" id="IPR018060">
    <property type="entry name" value="HTH_AraC"/>
</dbReference>
<sequence>MADLTLDHALVDTAEGPVIFVVVGRCQSTEFDQGPHQHSRGQLFGSLQGLPSVGIESGTRVVPAIHAVWLPPHHVHSARSHGPFNGWSAYIAEPACQSLPKQPCTLRVSGLLREAVLRASTWPYEPLNEAREHVAAVILDEIRHLPVETFGLPLPKEPRLRRIAQALIEDPADERDLAQWADWGAFSSRTLSRRFVAETGFNFTTWRQRARLMRALELLAAGQSVTSIALDLGYSTATAFITLFRRTFGQTPASYREHLKRGTFLNAYGDSPPPHAR</sequence>
<organism evidence="5 6">
    <name type="scientific">Martelella alba</name>
    <dbReference type="NCBI Taxonomy" id="2590451"/>
    <lineage>
        <taxon>Bacteria</taxon>
        <taxon>Pseudomonadati</taxon>
        <taxon>Pseudomonadota</taxon>
        <taxon>Alphaproteobacteria</taxon>
        <taxon>Hyphomicrobiales</taxon>
        <taxon>Aurantimonadaceae</taxon>
        <taxon>Martelella</taxon>
    </lineage>
</organism>
<keyword evidence="6" id="KW-1185">Reference proteome</keyword>
<reference evidence="5 6" key="1">
    <citation type="submission" date="2019-04" db="EMBL/GenBank/DDBJ databases">
        <authorList>
            <person name="Li M."/>
            <person name="Gao C."/>
        </authorList>
    </citation>
    <scope>NUCLEOTIDE SEQUENCE [LARGE SCALE GENOMIC DNA]</scope>
    <source>
        <strain evidence="5 6">BGMRC 2031</strain>
    </source>
</reference>
<dbReference type="Gene3D" id="1.10.10.60">
    <property type="entry name" value="Homeodomain-like"/>
    <property type="match status" value="2"/>
</dbReference>
<dbReference type="SUPFAM" id="SSF46689">
    <property type="entry name" value="Homeodomain-like"/>
    <property type="match status" value="1"/>
</dbReference>
<keyword evidence="2" id="KW-0238">DNA-binding</keyword>
<dbReference type="InterPro" id="IPR011051">
    <property type="entry name" value="RmlC_Cupin_sf"/>
</dbReference>
<evidence type="ECO:0000256" key="3">
    <source>
        <dbReference type="ARBA" id="ARBA00023163"/>
    </source>
</evidence>
<dbReference type="PROSITE" id="PS01124">
    <property type="entry name" value="HTH_ARAC_FAMILY_2"/>
    <property type="match status" value="1"/>
</dbReference>
<evidence type="ECO:0000313" key="6">
    <source>
        <dbReference type="Proteomes" id="UP000305202"/>
    </source>
</evidence>
<dbReference type="InterPro" id="IPR009057">
    <property type="entry name" value="Homeodomain-like_sf"/>
</dbReference>
<dbReference type="SUPFAM" id="SSF51182">
    <property type="entry name" value="RmlC-like cupins"/>
    <property type="match status" value="1"/>
</dbReference>